<gene>
    <name evidence="1" type="ordered locus">Metin_0271</name>
</gene>
<name>D5VQT8_METIM</name>
<evidence type="ECO:0000313" key="1">
    <source>
        <dbReference type="EMBL" id="ADG12941.1"/>
    </source>
</evidence>
<dbReference type="GeneID" id="9131271"/>
<dbReference type="InterPro" id="IPR011856">
    <property type="entry name" value="tRNA_endonuc-like_dom_sf"/>
</dbReference>
<evidence type="ECO:0008006" key="3">
    <source>
        <dbReference type="Google" id="ProtNLM"/>
    </source>
</evidence>
<sequence>MPLNILLKNEVNKNIKVKSYILRGISPSGHVDIQELFYLSLSKPKFRKHLMERSFNDDETFNSLLRRANLLYKLDTLPQGTLFELWTYFLIKKFFEYFNIDGEVYRNLNVEYNGKSITEIDIVARVNNNLYIFECKDRNITLNMLLKFYGIVKLLNQDIGVMATTKIFCGNLEKEEISEEFNIFILDKVLEKDENKIFKELREIFKLTEG</sequence>
<dbReference type="STRING" id="573063.Metin_0271"/>
<dbReference type="Proteomes" id="UP000002061">
    <property type="component" value="Chromosome"/>
</dbReference>
<dbReference type="EMBL" id="CP002009">
    <property type="protein sequence ID" value="ADG12941.1"/>
    <property type="molecule type" value="Genomic_DNA"/>
</dbReference>
<dbReference type="RefSeq" id="WP_013099687.1">
    <property type="nucleotide sequence ID" value="NC_014122.1"/>
</dbReference>
<dbReference type="SUPFAM" id="SSF52980">
    <property type="entry name" value="Restriction endonuclease-like"/>
    <property type="match status" value="1"/>
</dbReference>
<dbReference type="Gene3D" id="3.40.1350.10">
    <property type="match status" value="1"/>
</dbReference>
<dbReference type="HOGENOM" id="CLU_1222531_0_0_2"/>
<reference evidence="1" key="1">
    <citation type="submission" date="2010-04" db="EMBL/GenBank/DDBJ databases">
        <title>Complete sequence of Methanocaldococcus infernus ME.</title>
        <authorList>
            <consortium name="US DOE Joint Genome Institute"/>
            <person name="Lucas S."/>
            <person name="Copeland A."/>
            <person name="Lapidus A."/>
            <person name="Cheng J.-F."/>
            <person name="Bruce D."/>
            <person name="Goodwin L."/>
            <person name="Pitluck S."/>
            <person name="Munk A.C."/>
            <person name="Detter J.C."/>
            <person name="Han C."/>
            <person name="Tapia R."/>
            <person name="Land M."/>
            <person name="Hauser L."/>
            <person name="Kyrpides N."/>
            <person name="Mikhailova N."/>
            <person name="Sieprawska-Lupa M."/>
            <person name="Whitman W.B."/>
            <person name="Woyke T."/>
        </authorList>
    </citation>
    <scope>NUCLEOTIDE SEQUENCE [LARGE SCALE GENOMIC DNA]</scope>
    <source>
        <strain evidence="1">ME</strain>
    </source>
</reference>
<organism evidence="1 2">
    <name type="scientific">Methanocaldococcus infernus (strain DSM 11812 / JCM 15783 / ME)</name>
    <dbReference type="NCBI Taxonomy" id="573063"/>
    <lineage>
        <taxon>Archaea</taxon>
        <taxon>Methanobacteriati</taxon>
        <taxon>Methanobacteriota</taxon>
        <taxon>Methanomada group</taxon>
        <taxon>Methanococci</taxon>
        <taxon>Methanococcales</taxon>
        <taxon>Methanocaldococcaceae</taxon>
        <taxon>Methanocaldococcus</taxon>
    </lineage>
</organism>
<dbReference type="eggNOG" id="arCOG09628">
    <property type="taxonomic scope" value="Archaea"/>
</dbReference>
<dbReference type="AlphaFoldDB" id="D5VQT8"/>
<dbReference type="OrthoDB" id="64335at2157"/>
<keyword evidence="2" id="KW-1185">Reference proteome</keyword>
<evidence type="ECO:0000313" key="2">
    <source>
        <dbReference type="Proteomes" id="UP000002061"/>
    </source>
</evidence>
<accession>D5VQT8</accession>
<dbReference type="GO" id="GO:0003676">
    <property type="term" value="F:nucleic acid binding"/>
    <property type="evidence" value="ECO:0007669"/>
    <property type="project" value="InterPro"/>
</dbReference>
<proteinExistence type="predicted"/>
<protein>
    <recommendedName>
        <fullName evidence="3">Restriction endonuclease type IV Mrr domain-containing protein</fullName>
    </recommendedName>
</protein>
<dbReference type="InterPro" id="IPR011335">
    <property type="entry name" value="Restrct_endonuc-II-like"/>
</dbReference>
<dbReference type="KEGG" id="mif:Metin_0271"/>